<keyword evidence="2" id="KW-0812">Transmembrane</keyword>
<evidence type="ECO:0000256" key="2">
    <source>
        <dbReference type="RuleBase" id="RU362044"/>
    </source>
</evidence>
<dbReference type="EMBL" id="BSPC01000015">
    <property type="protein sequence ID" value="GLS18663.1"/>
    <property type="molecule type" value="Genomic_DNA"/>
</dbReference>
<protein>
    <submittedName>
        <fullName evidence="3">ABC transporter permease</fullName>
    </submittedName>
</protein>
<keyword evidence="2" id="KW-1003">Cell membrane</keyword>
<feature type="transmembrane region" description="Helical" evidence="2">
    <location>
        <begin position="267"/>
        <end position="296"/>
    </location>
</feature>
<organism evidence="3 4">
    <name type="scientific">Labrys miyagiensis</name>
    <dbReference type="NCBI Taxonomy" id="346912"/>
    <lineage>
        <taxon>Bacteria</taxon>
        <taxon>Pseudomonadati</taxon>
        <taxon>Pseudomonadota</taxon>
        <taxon>Alphaproteobacteria</taxon>
        <taxon>Hyphomicrobiales</taxon>
        <taxon>Xanthobacteraceae</taxon>
        <taxon>Labrys</taxon>
    </lineage>
</organism>
<keyword evidence="4" id="KW-1185">Reference proteome</keyword>
<accession>A0ABQ6CE73</accession>
<dbReference type="PANTHER" id="PTHR30188">
    <property type="entry name" value="ABC TRANSPORTER PERMEASE PROTEIN-RELATED"/>
    <property type="match status" value="1"/>
</dbReference>
<proteinExistence type="inferred from homology"/>
<sequence length="380" mass="40558">MTREPEIDDSDLVKDGTARLAPTGAWVARNSRHLEKLANIMMNAAPSNSTVEFDLGGISQLDTLGGVVIENIRAAFGAKNSTLHIVNASEAQSILLAEIAAQNITAPPAPPEAHHLIELLADLGLGMRKMAHDAVNMNVFLGETVKAIGRLLTARSRFRWAAVINQIELIGLRGVPIICLISFLVGAILAQQLILQLSNYGAQIYVTSALAVLMFREVGLLLAAIMVAGRSGSAITAELGSMKMREEIDAMHVMGIDSMEVLVIPRILALIISLPMLTFLAAMAGIFGGALVSWGYGGITPTNFLQNLRDAMTMHTFLVGLIKAPVMALMIGITACIEGMKVEGSAESLGRQTTASVVKSMFIVIIVDGVFAMFFTSINF</sequence>
<dbReference type="PANTHER" id="PTHR30188:SF3">
    <property type="entry name" value="ABC TRANSPORTER PERMEASE"/>
    <property type="match status" value="1"/>
</dbReference>
<dbReference type="InterPro" id="IPR030802">
    <property type="entry name" value="Permease_MalE"/>
</dbReference>
<feature type="transmembrane region" description="Helical" evidence="2">
    <location>
        <begin position="200"/>
        <end position="225"/>
    </location>
</feature>
<dbReference type="Pfam" id="PF02405">
    <property type="entry name" value="MlaE"/>
    <property type="match status" value="1"/>
</dbReference>
<keyword evidence="2" id="KW-0997">Cell inner membrane</keyword>
<feature type="transmembrane region" description="Helical" evidence="2">
    <location>
        <begin position="316"/>
        <end position="337"/>
    </location>
</feature>
<evidence type="ECO:0000313" key="4">
    <source>
        <dbReference type="Proteomes" id="UP001156882"/>
    </source>
</evidence>
<gene>
    <name evidence="3" type="ORF">GCM10007874_16800</name>
</gene>
<comment type="caution">
    <text evidence="3">The sequence shown here is derived from an EMBL/GenBank/DDBJ whole genome shotgun (WGS) entry which is preliminary data.</text>
</comment>
<comment type="similarity">
    <text evidence="2">Belongs to the MlaE permease family.</text>
</comment>
<comment type="function">
    <text evidence="1">Could be part of an ABC transporter complex.</text>
</comment>
<comment type="subcellular location">
    <subcellularLocation>
        <location evidence="2">Cell inner membrane</location>
        <topology evidence="2">Multi-pass membrane protein</topology>
    </subcellularLocation>
</comment>
<feature type="transmembrane region" description="Helical" evidence="2">
    <location>
        <begin position="357"/>
        <end position="378"/>
    </location>
</feature>
<keyword evidence="2" id="KW-1133">Transmembrane helix</keyword>
<dbReference type="NCBIfam" id="TIGR00056">
    <property type="entry name" value="MlaE family lipid ABC transporter permease subunit"/>
    <property type="match status" value="1"/>
</dbReference>
<reference evidence="4" key="1">
    <citation type="journal article" date="2019" name="Int. J. Syst. Evol. Microbiol.">
        <title>The Global Catalogue of Microorganisms (GCM) 10K type strain sequencing project: providing services to taxonomists for standard genome sequencing and annotation.</title>
        <authorList>
            <consortium name="The Broad Institute Genomics Platform"/>
            <consortium name="The Broad Institute Genome Sequencing Center for Infectious Disease"/>
            <person name="Wu L."/>
            <person name="Ma J."/>
        </authorList>
    </citation>
    <scope>NUCLEOTIDE SEQUENCE [LARGE SCALE GENOMIC DNA]</scope>
    <source>
        <strain evidence="4">NBRC 101365</strain>
    </source>
</reference>
<feature type="transmembrane region" description="Helical" evidence="2">
    <location>
        <begin position="174"/>
        <end position="194"/>
    </location>
</feature>
<evidence type="ECO:0000256" key="1">
    <source>
        <dbReference type="ARBA" id="ARBA00003787"/>
    </source>
</evidence>
<name>A0ABQ6CE73_9HYPH</name>
<keyword evidence="2" id="KW-0472">Membrane</keyword>
<dbReference type="Proteomes" id="UP001156882">
    <property type="component" value="Unassembled WGS sequence"/>
</dbReference>
<dbReference type="InterPro" id="IPR003453">
    <property type="entry name" value="ABC_MlaE_roteobac"/>
</dbReference>
<evidence type="ECO:0000313" key="3">
    <source>
        <dbReference type="EMBL" id="GLS18663.1"/>
    </source>
</evidence>